<dbReference type="EMBL" id="OU898283">
    <property type="protein sequence ID" value="CAG9838678.1"/>
    <property type="molecule type" value="Genomic_DNA"/>
</dbReference>
<gene>
    <name evidence="8" type="ORF">DIABBA_LOCUS11529</name>
</gene>
<dbReference type="GO" id="GO:0007219">
    <property type="term" value="P:Notch signaling pathway"/>
    <property type="evidence" value="ECO:0007669"/>
    <property type="project" value="UniProtKB-KW"/>
</dbReference>
<comment type="similarity">
    <text evidence="2">Belongs to the APH-1 family.</text>
</comment>
<keyword evidence="4" id="KW-0914">Notch signaling pathway</keyword>
<dbReference type="OrthoDB" id="6507463at2759"/>
<evidence type="ECO:0000313" key="8">
    <source>
        <dbReference type="EMBL" id="CAG9838678.1"/>
    </source>
</evidence>
<evidence type="ECO:0000256" key="5">
    <source>
        <dbReference type="ARBA" id="ARBA00022989"/>
    </source>
</evidence>
<dbReference type="Pfam" id="PF06105">
    <property type="entry name" value="Aph-1"/>
    <property type="match status" value="1"/>
</dbReference>
<name>A0A9N9TCF0_DIABA</name>
<evidence type="ECO:0000256" key="7">
    <source>
        <dbReference type="SAM" id="Phobius"/>
    </source>
</evidence>
<reference evidence="8" key="1">
    <citation type="submission" date="2022-01" db="EMBL/GenBank/DDBJ databases">
        <authorList>
            <person name="King R."/>
        </authorList>
    </citation>
    <scope>NUCLEOTIDE SEQUENCE</scope>
</reference>
<evidence type="ECO:0000256" key="2">
    <source>
        <dbReference type="ARBA" id="ARBA00005577"/>
    </source>
</evidence>
<feature type="transmembrane region" description="Helical" evidence="7">
    <location>
        <begin position="6"/>
        <end position="25"/>
    </location>
</feature>
<keyword evidence="6 7" id="KW-0472">Membrane</keyword>
<evidence type="ECO:0000256" key="6">
    <source>
        <dbReference type="ARBA" id="ARBA00023136"/>
    </source>
</evidence>
<dbReference type="InterPro" id="IPR009294">
    <property type="entry name" value="Aph-1"/>
</dbReference>
<evidence type="ECO:0000256" key="3">
    <source>
        <dbReference type="ARBA" id="ARBA00022692"/>
    </source>
</evidence>
<evidence type="ECO:0000256" key="4">
    <source>
        <dbReference type="ARBA" id="ARBA00022976"/>
    </source>
</evidence>
<sequence>MTVAEFFGCTFMAFGPPFAMFIFTIAHDPIRIIILIAAAFFWLVSLLLSSIIWSAIPLKTHLEFAIFYTVLFQEAFRFAIYKILRKAENGLKKITDNSTTLIENKHILAYVSGLGFGIMSGAFSLVNVLADAVGPGTMGLKAGKETFFVTSSLIGLCFILLHTFWSVIFFHACDNRNYLHLGYVIISHLVASYLTLLNSHYEYWGSITTLYVILTFTGCAAFKVAGGTIASLVNGLNFKAIV</sequence>
<keyword evidence="9" id="KW-1185">Reference proteome</keyword>
<keyword evidence="5 7" id="KW-1133">Transmembrane helix</keyword>
<dbReference type="GO" id="GO:0016485">
    <property type="term" value="P:protein processing"/>
    <property type="evidence" value="ECO:0007669"/>
    <property type="project" value="InterPro"/>
</dbReference>
<feature type="transmembrane region" description="Helical" evidence="7">
    <location>
        <begin position="146"/>
        <end position="170"/>
    </location>
</feature>
<dbReference type="Proteomes" id="UP001153709">
    <property type="component" value="Chromosome 8"/>
</dbReference>
<accession>A0A9N9TCF0</accession>
<dbReference type="GO" id="GO:0016020">
    <property type="term" value="C:membrane"/>
    <property type="evidence" value="ECO:0007669"/>
    <property type="project" value="UniProtKB-SubCell"/>
</dbReference>
<feature type="transmembrane region" description="Helical" evidence="7">
    <location>
        <begin position="65"/>
        <end position="84"/>
    </location>
</feature>
<comment type="subcellular location">
    <subcellularLocation>
        <location evidence="1">Membrane</location>
        <topology evidence="1">Multi-pass membrane protein</topology>
    </subcellularLocation>
</comment>
<evidence type="ECO:0000256" key="1">
    <source>
        <dbReference type="ARBA" id="ARBA00004141"/>
    </source>
</evidence>
<feature type="transmembrane region" description="Helical" evidence="7">
    <location>
        <begin position="177"/>
        <end position="197"/>
    </location>
</feature>
<dbReference type="AlphaFoldDB" id="A0A9N9TCF0"/>
<evidence type="ECO:0000313" key="9">
    <source>
        <dbReference type="Proteomes" id="UP001153709"/>
    </source>
</evidence>
<dbReference type="PANTHER" id="PTHR12889">
    <property type="entry name" value="GAMMA-SECRETASE SUBUNIT APH-1"/>
    <property type="match status" value="1"/>
</dbReference>
<feature type="transmembrane region" description="Helical" evidence="7">
    <location>
        <begin position="107"/>
        <end position="126"/>
    </location>
</feature>
<protein>
    <recommendedName>
        <fullName evidence="10">Gamma-secretase subunit Aph-1</fullName>
    </recommendedName>
</protein>
<proteinExistence type="inferred from homology"/>
<keyword evidence="3 7" id="KW-0812">Transmembrane</keyword>
<evidence type="ECO:0008006" key="10">
    <source>
        <dbReference type="Google" id="ProtNLM"/>
    </source>
</evidence>
<feature type="transmembrane region" description="Helical" evidence="7">
    <location>
        <begin position="32"/>
        <end position="53"/>
    </location>
</feature>
<organism evidence="8 9">
    <name type="scientific">Diabrotica balteata</name>
    <name type="common">Banded cucumber beetle</name>
    <dbReference type="NCBI Taxonomy" id="107213"/>
    <lineage>
        <taxon>Eukaryota</taxon>
        <taxon>Metazoa</taxon>
        <taxon>Ecdysozoa</taxon>
        <taxon>Arthropoda</taxon>
        <taxon>Hexapoda</taxon>
        <taxon>Insecta</taxon>
        <taxon>Pterygota</taxon>
        <taxon>Neoptera</taxon>
        <taxon>Endopterygota</taxon>
        <taxon>Coleoptera</taxon>
        <taxon>Polyphaga</taxon>
        <taxon>Cucujiformia</taxon>
        <taxon>Chrysomeloidea</taxon>
        <taxon>Chrysomelidae</taxon>
        <taxon>Galerucinae</taxon>
        <taxon>Diabroticina</taxon>
        <taxon>Diabroticites</taxon>
        <taxon>Diabrotica</taxon>
    </lineage>
</organism>